<reference evidence="3" key="1">
    <citation type="submission" date="2022-10" db="EMBL/GenBank/DDBJ databases">
        <title>Luteolibacter sp. GHJ8, whole genome shotgun sequencing project.</title>
        <authorList>
            <person name="Zhao G."/>
            <person name="Shen L."/>
        </authorList>
    </citation>
    <scope>NUCLEOTIDE SEQUENCE</scope>
    <source>
        <strain evidence="3">GHJ8</strain>
    </source>
</reference>
<keyword evidence="1" id="KW-1133">Transmembrane helix</keyword>
<dbReference type="Pfam" id="PF10099">
    <property type="entry name" value="RskA_C"/>
    <property type="match status" value="1"/>
</dbReference>
<evidence type="ECO:0000313" key="4">
    <source>
        <dbReference type="Proteomes" id="UP001165653"/>
    </source>
</evidence>
<dbReference type="EMBL" id="JAPDDR010000003">
    <property type="protein sequence ID" value="MCW1913253.1"/>
    <property type="molecule type" value="Genomic_DNA"/>
</dbReference>
<keyword evidence="4" id="KW-1185">Reference proteome</keyword>
<name>A0ABT3G084_9BACT</name>
<comment type="caution">
    <text evidence="3">The sequence shown here is derived from an EMBL/GenBank/DDBJ whole genome shotgun (WGS) entry which is preliminary data.</text>
</comment>
<feature type="domain" description="Anti-sigma K factor RskA C-terminal" evidence="2">
    <location>
        <begin position="87"/>
        <end position="224"/>
    </location>
</feature>
<keyword evidence="1" id="KW-0472">Membrane</keyword>
<dbReference type="InterPro" id="IPR018764">
    <property type="entry name" value="RskA_C"/>
</dbReference>
<accession>A0ABT3G084</accession>
<gene>
    <name evidence="3" type="ORF">OJ996_06705</name>
</gene>
<evidence type="ECO:0000259" key="2">
    <source>
        <dbReference type="Pfam" id="PF10099"/>
    </source>
</evidence>
<evidence type="ECO:0000256" key="1">
    <source>
        <dbReference type="SAM" id="Phobius"/>
    </source>
</evidence>
<feature type="transmembrane region" description="Helical" evidence="1">
    <location>
        <begin position="81"/>
        <end position="99"/>
    </location>
</feature>
<organism evidence="3 4">
    <name type="scientific">Luteolibacter rhizosphaerae</name>
    <dbReference type="NCBI Taxonomy" id="2989719"/>
    <lineage>
        <taxon>Bacteria</taxon>
        <taxon>Pseudomonadati</taxon>
        <taxon>Verrucomicrobiota</taxon>
        <taxon>Verrucomicrobiia</taxon>
        <taxon>Verrucomicrobiales</taxon>
        <taxon>Verrucomicrobiaceae</taxon>
        <taxon>Luteolibacter</taxon>
    </lineage>
</organism>
<keyword evidence="1" id="KW-0812">Transmembrane</keyword>
<protein>
    <submittedName>
        <fullName evidence="3">Anti-sigma factor</fullName>
    </submittedName>
</protein>
<dbReference type="Proteomes" id="UP001165653">
    <property type="component" value="Unassembled WGS sequence"/>
</dbReference>
<dbReference type="RefSeq" id="WP_264512520.1">
    <property type="nucleotide sequence ID" value="NZ_JAPDDR010000003.1"/>
</dbReference>
<proteinExistence type="predicted"/>
<evidence type="ECO:0000313" key="3">
    <source>
        <dbReference type="EMBL" id="MCW1913253.1"/>
    </source>
</evidence>
<sequence length="238" mass="25903">MTREEKEARFEELDSGRALGDLDAAETAEWEALSASLGCGADPLFDRLVGELSANSPVLDLSEVVATGLKVESKTRPRNRFGTWMGWALAACLLGLLILRQNENPPKRPTAAENREALLREGKLVLRLDFNGTEGAFADVQGEVVWSDSRQEGYLTLSHLPSNNPLESQYQLWIVDPSRDELPVDGGVFDIRSSSGPTIISIDAKLPVHAPAAFVVTREKPGGVVRSKQEVVAAIAKR</sequence>